<dbReference type="SUPFAM" id="SSF63829">
    <property type="entry name" value="Calcium-dependent phosphotriesterase"/>
    <property type="match status" value="1"/>
</dbReference>
<reference evidence="3" key="1">
    <citation type="journal article" date="2023" name="Int. J. Syst. Evol. Microbiol.">
        <title>Mesoterricola silvestris gen. nov., sp. nov., Mesoterricola sediminis sp. nov., Geothrix oryzae sp. nov., Geothrix edaphica sp. nov., Geothrix rubra sp. nov., and Geothrix limicola sp. nov., six novel members of Acidobacteriota isolated from soils.</title>
        <authorList>
            <person name="Itoh H."/>
            <person name="Sugisawa Y."/>
            <person name="Mise K."/>
            <person name="Xu Z."/>
            <person name="Kuniyasu M."/>
            <person name="Ushijima N."/>
            <person name="Kawano K."/>
            <person name="Kobayashi E."/>
            <person name="Shiratori Y."/>
            <person name="Masuda Y."/>
            <person name="Senoo K."/>
        </authorList>
    </citation>
    <scope>NUCLEOTIDE SEQUENCE [LARGE SCALE GENOMIC DNA]</scope>
    <source>
        <strain evidence="3">W79</strain>
    </source>
</reference>
<feature type="signal peptide" evidence="1">
    <location>
        <begin position="1"/>
        <end position="26"/>
    </location>
</feature>
<dbReference type="InterPro" id="IPR011042">
    <property type="entry name" value="6-blade_b-propeller_TolB-like"/>
</dbReference>
<dbReference type="EMBL" id="AP027080">
    <property type="protein sequence ID" value="BDU72722.1"/>
    <property type="molecule type" value="Genomic_DNA"/>
</dbReference>
<evidence type="ECO:0000313" key="2">
    <source>
        <dbReference type="EMBL" id="BDU72722.1"/>
    </source>
</evidence>
<feature type="chain" id="PRO_5041446723" description="Protein TolB" evidence="1">
    <location>
        <begin position="27"/>
        <end position="369"/>
    </location>
</feature>
<evidence type="ECO:0000256" key="1">
    <source>
        <dbReference type="SAM" id="SignalP"/>
    </source>
</evidence>
<protein>
    <recommendedName>
        <fullName evidence="4">Protein TolB</fullName>
    </recommendedName>
</protein>
<dbReference type="Gene3D" id="2.120.10.30">
    <property type="entry name" value="TolB, C-terminal domain"/>
    <property type="match status" value="1"/>
</dbReference>
<evidence type="ECO:0000313" key="3">
    <source>
        <dbReference type="Proteomes" id="UP001238179"/>
    </source>
</evidence>
<keyword evidence="3" id="KW-1185">Reference proteome</keyword>
<gene>
    <name evidence="2" type="ORF">METEAL_18960</name>
</gene>
<dbReference type="KEGG" id="msil:METEAL_18960"/>
<dbReference type="RefSeq" id="WP_316415635.1">
    <property type="nucleotide sequence ID" value="NZ_AP027080.1"/>
</dbReference>
<keyword evidence="1" id="KW-0732">Signal</keyword>
<dbReference type="Proteomes" id="UP001238179">
    <property type="component" value="Chromosome"/>
</dbReference>
<evidence type="ECO:0008006" key="4">
    <source>
        <dbReference type="Google" id="ProtNLM"/>
    </source>
</evidence>
<organism evidence="2 3">
    <name type="scientific">Mesoterricola silvestris</name>
    <dbReference type="NCBI Taxonomy" id="2927979"/>
    <lineage>
        <taxon>Bacteria</taxon>
        <taxon>Pseudomonadati</taxon>
        <taxon>Acidobacteriota</taxon>
        <taxon>Holophagae</taxon>
        <taxon>Holophagales</taxon>
        <taxon>Holophagaceae</taxon>
        <taxon>Mesoterricola</taxon>
    </lineage>
</organism>
<proteinExistence type="predicted"/>
<sequence length="369" mass="37553">MCRTARLAAEGALALAMALGPARALAMDPPPGKKSAPPQTVLTVVPTASGGDRIVRCLPDGTSVPVAGATAAADDAEAFAEDVPALEARLVGVSQAVQAGETLFFAERNRVRRIGPDQRVATAATAEGFVTALAVSPRDGTVVFSSQSAKGAWLVQRINPAGQVEVIVGPASSRAAFAHLPHPLRNRVNSLAFTPAGDLLVAENGTPGKAGQGSIHRLRAGGPGGPAWLPLVRIAGGGARPPSATPSLGHQVDLDAPGSLAGAPDGGCYFVHCMHRESKGASLLQAYGQQVCRLEVSGRITALAGGLEETKGDPGTWTPQTWLPLASGSDITQLRVLPDGSLIAVLETGKQVPVPPAKTSGLAPAVPWV</sequence>
<name>A0AA48GRK5_9BACT</name>
<accession>A0AA48GRK5</accession>
<dbReference type="AlphaFoldDB" id="A0AA48GRK5"/>